<dbReference type="RefSeq" id="WP_094264759.1">
    <property type="nucleotide sequence ID" value="NZ_NOWF01000006.1"/>
</dbReference>
<accession>A0A235B5F8</accession>
<dbReference type="OrthoDB" id="9782842at2"/>
<evidence type="ECO:0000259" key="4">
    <source>
        <dbReference type="Pfam" id="PF13490"/>
    </source>
</evidence>
<feature type="domain" description="Putative zinc-finger" evidence="4">
    <location>
        <begin position="16"/>
        <end position="37"/>
    </location>
</feature>
<comment type="caution">
    <text evidence="5">The sequence shown here is derived from an EMBL/GenBank/DDBJ whole genome shotgun (WGS) entry which is preliminary data.</text>
</comment>
<dbReference type="InterPro" id="IPR041916">
    <property type="entry name" value="Anti_sigma_zinc_sf"/>
</dbReference>
<keyword evidence="3" id="KW-0472">Membrane</keyword>
<evidence type="ECO:0000256" key="2">
    <source>
        <dbReference type="ARBA" id="ARBA00024438"/>
    </source>
</evidence>
<sequence>MPCPVKTEEIIAFSLNELSRKESERVESHLSSCADCRQIRRELTAFQQAWEKPEGSPSLGFVEEVMDSLPESTKRPVRFPQRVRSIWKAYRMTGVHLLVASAATVVLSHLGWFRLFPDAMLHISAGMELLSNEPIDTLLQYKLNQYLS</sequence>
<proteinExistence type="inferred from homology"/>
<reference evidence="5 6" key="1">
    <citation type="submission" date="2017-07" db="EMBL/GenBank/DDBJ databases">
        <title>The genome sequence of Paludifilum halophilum highlights mechanisms for microbial adaptation to high salt environemnts.</title>
        <authorList>
            <person name="Belbahri L."/>
        </authorList>
    </citation>
    <scope>NUCLEOTIDE SEQUENCE [LARGE SCALE GENOMIC DNA]</scope>
    <source>
        <strain evidence="5 6">DSM 102817</strain>
    </source>
</reference>
<keyword evidence="6" id="KW-1185">Reference proteome</keyword>
<comment type="similarity">
    <text evidence="1">Belongs to the zinc-associated anti-sigma factor (ZAS) superfamily. Anti-sigma-W factor family.</text>
</comment>
<protein>
    <recommendedName>
        <fullName evidence="2">Anti-sigma-W factor RsiW</fullName>
    </recommendedName>
</protein>
<evidence type="ECO:0000313" key="5">
    <source>
        <dbReference type="EMBL" id="OYD07524.1"/>
    </source>
</evidence>
<dbReference type="Proteomes" id="UP000215459">
    <property type="component" value="Unassembled WGS sequence"/>
</dbReference>
<keyword evidence="3" id="KW-0812">Transmembrane</keyword>
<dbReference type="EMBL" id="NOWF01000006">
    <property type="protein sequence ID" value="OYD07524.1"/>
    <property type="molecule type" value="Genomic_DNA"/>
</dbReference>
<evidence type="ECO:0000256" key="3">
    <source>
        <dbReference type="SAM" id="Phobius"/>
    </source>
</evidence>
<dbReference type="AlphaFoldDB" id="A0A235B5F8"/>
<organism evidence="5 6">
    <name type="scientific">Paludifilum halophilum</name>
    <dbReference type="NCBI Taxonomy" id="1642702"/>
    <lineage>
        <taxon>Bacteria</taxon>
        <taxon>Bacillati</taxon>
        <taxon>Bacillota</taxon>
        <taxon>Bacilli</taxon>
        <taxon>Bacillales</taxon>
        <taxon>Thermoactinomycetaceae</taxon>
        <taxon>Paludifilum</taxon>
    </lineage>
</organism>
<name>A0A235B5F8_9BACL</name>
<gene>
    <name evidence="5" type="ORF">CHM34_11560</name>
</gene>
<dbReference type="Gene3D" id="1.10.10.1320">
    <property type="entry name" value="Anti-sigma factor, zinc-finger domain"/>
    <property type="match status" value="1"/>
</dbReference>
<evidence type="ECO:0000256" key="1">
    <source>
        <dbReference type="ARBA" id="ARBA00024353"/>
    </source>
</evidence>
<dbReference type="Pfam" id="PF13490">
    <property type="entry name" value="zf-HC2"/>
    <property type="match status" value="1"/>
</dbReference>
<evidence type="ECO:0000313" key="6">
    <source>
        <dbReference type="Proteomes" id="UP000215459"/>
    </source>
</evidence>
<feature type="transmembrane region" description="Helical" evidence="3">
    <location>
        <begin position="94"/>
        <end position="113"/>
    </location>
</feature>
<keyword evidence="3" id="KW-1133">Transmembrane helix</keyword>
<dbReference type="InterPro" id="IPR027383">
    <property type="entry name" value="Znf_put"/>
</dbReference>